<accession>A0ABV8U6V5</accession>
<keyword evidence="3" id="KW-1185">Reference proteome</keyword>
<protein>
    <recommendedName>
        <fullName evidence="4">PH domain-containing protein</fullName>
    </recommendedName>
</protein>
<keyword evidence="1" id="KW-1133">Transmembrane helix</keyword>
<dbReference type="EMBL" id="JBHSCR010000001">
    <property type="protein sequence ID" value="MFC4346605.1"/>
    <property type="molecule type" value="Genomic_DNA"/>
</dbReference>
<organism evidence="2 3">
    <name type="scientific">Kordiimonas lipolytica</name>
    <dbReference type="NCBI Taxonomy" id="1662421"/>
    <lineage>
        <taxon>Bacteria</taxon>
        <taxon>Pseudomonadati</taxon>
        <taxon>Pseudomonadota</taxon>
        <taxon>Alphaproteobacteria</taxon>
        <taxon>Kordiimonadales</taxon>
        <taxon>Kordiimonadaceae</taxon>
        <taxon>Kordiimonas</taxon>
    </lineage>
</organism>
<feature type="transmembrane region" description="Helical" evidence="1">
    <location>
        <begin position="12"/>
        <end position="34"/>
    </location>
</feature>
<keyword evidence="1" id="KW-0472">Membrane</keyword>
<evidence type="ECO:0000313" key="2">
    <source>
        <dbReference type="EMBL" id="MFC4346605.1"/>
    </source>
</evidence>
<evidence type="ECO:0000256" key="1">
    <source>
        <dbReference type="SAM" id="Phobius"/>
    </source>
</evidence>
<reference evidence="3" key="1">
    <citation type="journal article" date="2019" name="Int. J. Syst. Evol. Microbiol.">
        <title>The Global Catalogue of Microorganisms (GCM) 10K type strain sequencing project: providing services to taxonomists for standard genome sequencing and annotation.</title>
        <authorList>
            <consortium name="The Broad Institute Genomics Platform"/>
            <consortium name="The Broad Institute Genome Sequencing Center for Infectious Disease"/>
            <person name="Wu L."/>
            <person name="Ma J."/>
        </authorList>
    </citation>
    <scope>NUCLEOTIDE SEQUENCE [LARGE SCALE GENOMIC DNA]</scope>
    <source>
        <strain evidence="3">CGMCC 1.15304</strain>
    </source>
</reference>
<proteinExistence type="predicted"/>
<dbReference type="Proteomes" id="UP001595776">
    <property type="component" value="Unassembled WGS sequence"/>
</dbReference>
<dbReference type="RefSeq" id="WP_197421090.1">
    <property type="nucleotide sequence ID" value="NZ_JBHSCR010000001.1"/>
</dbReference>
<evidence type="ECO:0008006" key="4">
    <source>
        <dbReference type="Google" id="ProtNLM"/>
    </source>
</evidence>
<feature type="transmembrane region" description="Helical" evidence="1">
    <location>
        <begin position="54"/>
        <end position="70"/>
    </location>
</feature>
<evidence type="ECO:0000313" key="3">
    <source>
        <dbReference type="Proteomes" id="UP001595776"/>
    </source>
</evidence>
<keyword evidence="1" id="KW-0812">Transmembrane</keyword>
<name>A0ABV8U6V5_9PROT</name>
<gene>
    <name evidence="2" type="ORF">ACFO5Q_01935</name>
</gene>
<sequence length="164" mass="19131">MSKQEHFFKLRKLAFIRFNIIVYAAGFLMLVVSLETLLKWQEIGFFNLTPLERLVPVVLIAGAVFLYIFVRPLVWGNPGYWIGENEFGFKGVGSQKYNIHTYPEIEGLELSYTKLVPFLIWTENVLRITLKKNGRRTTINLNCDYFGCRSSDLLRLLKERCSKQ</sequence>
<comment type="caution">
    <text evidence="2">The sequence shown here is derived from an EMBL/GenBank/DDBJ whole genome shotgun (WGS) entry which is preliminary data.</text>
</comment>